<organism evidence="1">
    <name type="scientific">viral metagenome</name>
    <dbReference type="NCBI Taxonomy" id="1070528"/>
    <lineage>
        <taxon>unclassified sequences</taxon>
        <taxon>metagenomes</taxon>
        <taxon>organismal metagenomes</taxon>
    </lineage>
</organism>
<dbReference type="AlphaFoldDB" id="A0A6C0LTN6"/>
<accession>A0A6C0LTN6</accession>
<dbReference type="EMBL" id="MN740568">
    <property type="protein sequence ID" value="QHU34216.1"/>
    <property type="molecule type" value="Genomic_DNA"/>
</dbReference>
<sequence>MYNYRYKIIIQNTPSYIPPLAQIKQEIWRQKQIQILYGSGRPIFGKFKWTKHDAKFEK</sequence>
<evidence type="ECO:0000313" key="1">
    <source>
        <dbReference type="EMBL" id="QHU34216.1"/>
    </source>
</evidence>
<reference evidence="1" key="1">
    <citation type="journal article" date="2020" name="Nature">
        <title>Giant virus diversity and host interactions through global metagenomics.</title>
        <authorList>
            <person name="Schulz F."/>
            <person name="Roux S."/>
            <person name="Paez-Espino D."/>
            <person name="Jungbluth S."/>
            <person name="Walsh D.A."/>
            <person name="Denef V.J."/>
            <person name="McMahon K.D."/>
            <person name="Konstantinidis K.T."/>
            <person name="Eloe-Fadrosh E.A."/>
            <person name="Kyrpides N.C."/>
            <person name="Woyke T."/>
        </authorList>
    </citation>
    <scope>NUCLEOTIDE SEQUENCE</scope>
    <source>
        <strain evidence="1">GVMAG-S-1016713-123</strain>
    </source>
</reference>
<proteinExistence type="predicted"/>
<protein>
    <submittedName>
        <fullName evidence="1">Uncharacterized protein</fullName>
    </submittedName>
</protein>
<name>A0A6C0LTN6_9ZZZZ</name>